<accession>A7EGY3</accession>
<dbReference type="AlphaFoldDB" id="A7EGY3"/>
<dbReference type="InParanoid" id="A7EGY3"/>
<evidence type="ECO:0000313" key="2">
    <source>
        <dbReference type="Proteomes" id="UP000001312"/>
    </source>
</evidence>
<dbReference type="KEGG" id="ssl:SS1G_04575"/>
<name>A7EGY3_SCLS1</name>
<sequence>MIEKDLKKTSFCQEEAQSSMVQMCSALMLQVPSTVFVLLVSRILLSKLLSIIMHSCIPVMPRGNNITFLHGTVSTFRKRWGFASKGGTVKI</sequence>
<organism evidence="1 2">
    <name type="scientific">Sclerotinia sclerotiorum (strain ATCC 18683 / 1980 / Ss-1)</name>
    <name type="common">White mold</name>
    <name type="synonym">Whetzelinia sclerotiorum</name>
    <dbReference type="NCBI Taxonomy" id="665079"/>
    <lineage>
        <taxon>Eukaryota</taxon>
        <taxon>Fungi</taxon>
        <taxon>Dikarya</taxon>
        <taxon>Ascomycota</taxon>
        <taxon>Pezizomycotina</taxon>
        <taxon>Leotiomycetes</taxon>
        <taxon>Helotiales</taxon>
        <taxon>Sclerotiniaceae</taxon>
        <taxon>Sclerotinia</taxon>
    </lineage>
</organism>
<dbReference type="HOGENOM" id="CLU_2428387_0_0_1"/>
<keyword evidence="2" id="KW-1185">Reference proteome</keyword>
<proteinExistence type="predicted"/>
<evidence type="ECO:0000313" key="1">
    <source>
        <dbReference type="EMBL" id="EDO02099.1"/>
    </source>
</evidence>
<reference evidence="2" key="1">
    <citation type="journal article" date="2011" name="PLoS Genet.">
        <title>Genomic analysis of the necrotrophic fungal pathogens Sclerotinia sclerotiorum and Botrytis cinerea.</title>
        <authorList>
            <person name="Amselem J."/>
            <person name="Cuomo C.A."/>
            <person name="van Kan J.A."/>
            <person name="Viaud M."/>
            <person name="Benito E.P."/>
            <person name="Couloux A."/>
            <person name="Coutinho P.M."/>
            <person name="de Vries R.P."/>
            <person name="Dyer P.S."/>
            <person name="Fillinger S."/>
            <person name="Fournier E."/>
            <person name="Gout L."/>
            <person name="Hahn M."/>
            <person name="Kohn L."/>
            <person name="Lapalu N."/>
            <person name="Plummer K.M."/>
            <person name="Pradier J.M."/>
            <person name="Quevillon E."/>
            <person name="Sharon A."/>
            <person name="Simon A."/>
            <person name="ten Have A."/>
            <person name="Tudzynski B."/>
            <person name="Tudzynski P."/>
            <person name="Wincker P."/>
            <person name="Andrew M."/>
            <person name="Anthouard V."/>
            <person name="Beever R.E."/>
            <person name="Beffa R."/>
            <person name="Benoit I."/>
            <person name="Bouzid O."/>
            <person name="Brault B."/>
            <person name="Chen Z."/>
            <person name="Choquer M."/>
            <person name="Collemare J."/>
            <person name="Cotton P."/>
            <person name="Danchin E.G."/>
            <person name="Da Silva C."/>
            <person name="Gautier A."/>
            <person name="Giraud C."/>
            <person name="Giraud T."/>
            <person name="Gonzalez C."/>
            <person name="Grossetete S."/>
            <person name="Guldener U."/>
            <person name="Henrissat B."/>
            <person name="Howlett B.J."/>
            <person name="Kodira C."/>
            <person name="Kretschmer M."/>
            <person name="Lappartient A."/>
            <person name="Leroch M."/>
            <person name="Levis C."/>
            <person name="Mauceli E."/>
            <person name="Neuveglise C."/>
            <person name="Oeser B."/>
            <person name="Pearson M."/>
            <person name="Poulain J."/>
            <person name="Poussereau N."/>
            <person name="Quesneville H."/>
            <person name="Rascle C."/>
            <person name="Schumacher J."/>
            <person name="Segurens B."/>
            <person name="Sexton A."/>
            <person name="Silva E."/>
            <person name="Sirven C."/>
            <person name="Soanes D.M."/>
            <person name="Talbot N.J."/>
            <person name="Templeton M."/>
            <person name="Yandava C."/>
            <person name="Yarden O."/>
            <person name="Zeng Q."/>
            <person name="Rollins J.A."/>
            <person name="Lebrun M.H."/>
            <person name="Dickman M."/>
        </authorList>
    </citation>
    <scope>NUCLEOTIDE SEQUENCE [LARGE SCALE GENOMIC DNA]</scope>
    <source>
        <strain evidence="2">ATCC 18683 / 1980 / Ss-1</strain>
    </source>
</reference>
<gene>
    <name evidence="1" type="ORF">SS1G_04575</name>
</gene>
<dbReference type="GeneID" id="5490903"/>
<protein>
    <submittedName>
        <fullName evidence="1">Uncharacterized protein</fullName>
    </submittedName>
</protein>
<dbReference type="RefSeq" id="XP_001594767.1">
    <property type="nucleotide sequence ID" value="XM_001594717.1"/>
</dbReference>
<dbReference type="EMBL" id="CH476625">
    <property type="protein sequence ID" value="EDO02099.1"/>
    <property type="molecule type" value="Genomic_DNA"/>
</dbReference>
<dbReference type="Proteomes" id="UP000001312">
    <property type="component" value="Unassembled WGS sequence"/>
</dbReference>